<dbReference type="Proteomes" id="UP000310168">
    <property type="component" value="Unassembled WGS sequence"/>
</dbReference>
<evidence type="ECO:0000313" key="3">
    <source>
        <dbReference type="EMBL" id="TKZ35940.1"/>
    </source>
</evidence>
<reference evidence="3 4" key="1">
    <citation type="journal article" date="2019" name="Anaerobe">
        <title>Brachyspira catarrhinii sp. nov., an anaerobic intestinal spirochaete isolated from vervet monkeys may have been misidentified as Brachyspira aalborgi in previous studies.</title>
        <authorList>
            <person name="Phillips N.D."/>
            <person name="La T."/>
            <person name="Hampson D.J."/>
        </authorList>
    </citation>
    <scope>NUCLEOTIDE SEQUENCE [LARGE SCALE GENOMIC DNA]</scope>
    <source>
        <strain evidence="3 4">Z12</strain>
    </source>
</reference>
<gene>
    <name evidence="3" type="ORF">EZH24_02625</name>
</gene>
<dbReference type="PROSITE" id="PS51257">
    <property type="entry name" value="PROKAR_LIPOPROTEIN"/>
    <property type="match status" value="1"/>
</dbReference>
<evidence type="ECO:0000256" key="2">
    <source>
        <dbReference type="SAM" id="SignalP"/>
    </source>
</evidence>
<feature type="signal peptide" evidence="2">
    <location>
        <begin position="1"/>
        <end position="23"/>
    </location>
</feature>
<accession>A0ABY2TT75</accession>
<dbReference type="EMBL" id="SJDU01000038">
    <property type="protein sequence ID" value="TKZ35940.1"/>
    <property type="molecule type" value="Genomic_DNA"/>
</dbReference>
<keyword evidence="4" id="KW-1185">Reference proteome</keyword>
<feature type="chain" id="PRO_5046878954" evidence="2">
    <location>
        <begin position="24"/>
        <end position="161"/>
    </location>
</feature>
<proteinExistence type="predicted"/>
<evidence type="ECO:0000256" key="1">
    <source>
        <dbReference type="SAM" id="MobiDB-lite"/>
    </source>
</evidence>
<name>A0ABY2TT75_9SPIR</name>
<organism evidence="3 4">
    <name type="scientific">Brachyspira catarrhinii</name>
    <dbReference type="NCBI Taxonomy" id="2528966"/>
    <lineage>
        <taxon>Bacteria</taxon>
        <taxon>Pseudomonadati</taxon>
        <taxon>Spirochaetota</taxon>
        <taxon>Spirochaetia</taxon>
        <taxon>Brachyspirales</taxon>
        <taxon>Brachyspiraceae</taxon>
        <taxon>Brachyspira</taxon>
    </lineage>
</organism>
<comment type="caution">
    <text evidence="3">The sequence shown here is derived from an EMBL/GenBank/DDBJ whole genome shotgun (WGS) entry which is preliminary data.</text>
</comment>
<sequence>MKNIKTILIAVLSFMLLFSVSCKNEDKTGGGEDYSVPTATGDPATDLTDGNYTGTLNRTAQVGSTTEDMPTIDGFYLNIAGNKAESGLFGALANADILKSGSEYSAYGETNEEGLITKEYIKFTVSGDNIAITYIVAVSANGQNYKLTYEGTLTKDTSTGS</sequence>
<dbReference type="RefSeq" id="WP_137997580.1">
    <property type="nucleotide sequence ID" value="NZ_SJDU01000038.1"/>
</dbReference>
<keyword evidence="2" id="KW-0732">Signal</keyword>
<protein>
    <submittedName>
        <fullName evidence="3">Uncharacterized protein</fullName>
    </submittedName>
</protein>
<feature type="region of interest" description="Disordered" evidence="1">
    <location>
        <begin position="27"/>
        <end position="51"/>
    </location>
</feature>
<evidence type="ECO:0000313" key="4">
    <source>
        <dbReference type="Proteomes" id="UP000310168"/>
    </source>
</evidence>